<protein>
    <submittedName>
        <fullName evidence="1">Uncharacterized protein</fullName>
    </submittedName>
</protein>
<dbReference type="EMBL" id="FZQP02001037">
    <property type="protein sequence ID" value="VVC91378.1"/>
    <property type="molecule type" value="Genomic_DNA"/>
</dbReference>
<dbReference type="Proteomes" id="UP000324832">
    <property type="component" value="Unassembled WGS sequence"/>
</dbReference>
<keyword evidence="2" id="KW-1185">Reference proteome</keyword>
<reference evidence="1 2" key="1">
    <citation type="submission" date="2017-07" db="EMBL/GenBank/DDBJ databases">
        <authorList>
            <person name="Talla V."/>
            <person name="Backstrom N."/>
        </authorList>
    </citation>
    <scope>NUCLEOTIDE SEQUENCE [LARGE SCALE GENOMIC DNA]</scope>
</reference>
<dbReference type="AlphaFoldDB" id="A0A5E4Q1K5"/>
<evidence type="ECO:0000313" key="2">
    <source>
        <dbReference type="Proteomes" id="UP000324832"/>
    </source>
</evidence>
<organism evidence="1 2">
    <name type="scientific">Leptidea sinapis</name>
    <dbReference type="NCBI Taxonomy" id="189913"/>
    <lineage>
        <taxon>Eukaryota</taxon>
        <taxon>Metazoa</taxon>
        <taxon>Ecdysozoa</taxon>
        <taxon>Arthropoda</taxon>
        <taxon>Hexapoda</taxon>
        <taxon>Insecta</taxon>
        <taxon>Pterygota</taxon>
        <taxon>Neoptera</taxon>
        <taxon>Endopterygota</taxon>
        <taxon>Lepidoptera</taxon>
        <taxon>Glossata</taxon>
        <taxon>Ditrysia</taxon>
        <taxon>Papilionoidea</taxon>
        <taxon>Pieridae</taxon>
        <taxon>Dismorphiinae</taxon>
        <taxon>Leptidea</taxon>
    </lineage>
</organism>
<accession>A0A5E4Q1K5</accession>
<evidence type="ECO:0000313" key="1">
    <source>
        <dbReference type="EMBL" id="VVC91378.1"/>
    </source>
</evidence>
<gene>
    <name evidence="1" type="ORF">LSINAPIS_LOCUS4064</name>
</gene>
<proteinExistence type="predicted"/>
<name>A0A5E4Q1K5_9NEOP</name>
<sequence>MNKKDIRISPMGAERSLDLTPHFNKKSKFRPRFSDFSMDPVKTLLWEENQSVIMNENSMAKESSMMKTLILNKVLASVVMEHSYWIFGFSGLKMFLQRLYKCVKVFNPEPFSYYNYIAELEDLSVVGYILNCSDNNKCK</sequence>